<evidence type="ECO:0000256" key="1">
    <source>
        <dbReference type="ARBA" id="ARBA00010815"/>
    </source>
</evidence>
<dbReference type="PANTHER" id="PTHR43667:SF1">
    <property type="entry name" value="CYCLOPROPANE-FATTY-ACYL-PHOSPHOLIPID SYNTHASE"/>
    <property type="match status" value="1"/>
</dbReference>
<evidence type="ECO:0000256" key="3">
    <source>
        <dbReference type="ARBA" id="ARBA00022679"/>
    </source>
</evidence>
<dbReference type="Proteomes" id="UP000193200">
    <property type="component" value="Unassembled WGS sequence"/>
</dbReference>
<dbReference type="GO" id="GO:0032259">
    <property type="term" value="P:methylation"/>
    <property type="evidence" value="ECO:0007669"/>
    <property type="project" value="UniProtKB-KW"/>
</dbReference>
<evidence type="ECO:0000256" key="2">
    <source>
        <dbReference type="ARBA" id="ARBA00022603"/>
    </source>
</evidence>
<keyword evidence="3 6" id="KW-0808">Transferase</keyword>
<keyword evidence="2 6" id="KW-0489">Methyltransferase</keyword>
<dbReference type="PANTHER" id="PTHR43667">
    <property type="entry name" value="CYCLOPROPANE-FATTY-ACYL-PHOSPHOLIPID SYNTHASE"/>
    <property type="match status" value="1"/>
</dbReference>
<organism evidence="6 7">
    <name type="scientific">Oceanibacterium hippocampi</name>
    <dbReference type="NCBI Taxonomy" id="745714"/>
    <lineage>
        <taxon>Bacteria</taxon>
        <taxon>Pseudomonadati</taxon>
        <taxon>Pseudomonadota</taxon>
        <taxon>Alphaproteobacteria</taxon>
        <taxon>Sneathiellales</taxon>
        <taxon>Sneathiellaceae</taxon>
        <taxon>Oceanibacterium</taxon>
    </lineage>
</organism>
<dbReference type="EC" id="2.1.1.79" evidence="6"/>
<gene>
    <name evidence="6" type="primary">cfa_3</name>
    <name evidence="6" type="ORF">OCH7691_03562</name>
</gene>
<dbReference type="Pfam" id="PF02353">
    <property type="entry name" value="CMAS"/>
    <property type="match status" value="1"/>
</dbReference>
<dbReference type="Gene3D" id="3.40.50.150">
    <property type="entry name" value="Vaccinia Virus protein VP39"/>
    <property type="match status" value="1"/>
</dbReference>
<protein>
    <submittedName>
        <fullName evidence="6">Cyclopropane-fatty-acyl-phospholipid synthase</fullName>
        <ecNumber evidence="6">2.1.1.79</ecNumber>
    </submittedName>
</protein>
<comment type="similarity">
    <text evidence="1">Belongs to the CFA/CMAS family.</text>
</comment>
<name>A0A1Y5TUF1_9PROT</name>
<evidence type="ECO:0000256" key="4">
    <source>
        <dbReference type="ARBA" id="ARBA00022691"/>
    </source>
</evidence>
<dbReference type="InterPro" id="IPR003333">
    <property type="entry name" value="CMAS"/>
</dbReference>
<keyword evidence="7" id="KW-1185">Reference proteome</keyword>
<dbReference type="InParanoid" id="A0A1Y5TUF1"/>
<dbReference type="AlphaFoldDB" id="A0A1Y5TUF1"/>
<accession>A0A1Y5TUF1</accession>
<dbReference type="SUPFAM" id="SSF53335">
    <property type="entry name" value="S-adenosyl-L-methionine-dependent methyltransferases"/>
    <property type="match status" value="1"/>
</dbReference>
<dbReference type="PIRSF" id="PIRSF003085">
    <property type="entry name" value="CMAS"/>
    <property type="match status" value="1"/>
</dbReference>
<dbReference type="CDD" id="cd02440">
    <property type="entry name" value="AdoMet_MTases"/>
    <property type="match status" value="1"/>
</dbReference>
<keyword evidence="5" id="KW-0443">Lipid metabolism</keyword>
<evidence type="ECO:0000256" key="5">
    <source>
        <dbReference type="ARBA" id="ARBA00023098"/>
    </source>
</evidence>
<dbReference type="GO" id="GO:0008610">
    <property type="term" value="P:lipid biosynthetic process"/>
    <property type="evidence" value="ECO:0007669"/>
    <property type="project" value="InterPro"/>
</dbReference>
<dbReference type="EMBL" id="FWFR01000003">
    <property type="protein sequence ID" value="SLN73075.1"/>
    <property type="molecule type" value="Genomic_DNA"/>
</dbReference>
<dbReference type="InterPro" id="IPR029063">
    <property type="entry name" value="SAM-dependent_MTases_sf"/>
</dbReference>
<dbReference type="GO" id="GO:0008825">
    <property type="term" value="F:cyclopropane-fatty-acyl-phospholipid synthase activity"/>
    <property type="evidence" value="ECO:0007669"/>
    <property type="project" value="UniProtKB-EC"/>
</dbReference>
<proteinExistence type="inferred from homology"/>
<reference evidence="6 7" key="1">
    <citation type="submission" date="2017-03" db="EMBL/GenBank/DDBJ databases">
        <authorList>
            <person name="Afonso C.L."/>
            <person name="Miller P.J."/>
            <person name="Scott M.A."/>
            <person name="Spackman E."/>
            <person name="Goraichik I."/>
            <person name="Dimitrov K.M."/>
            <person name="Suarez D.L."/>
            <person name="Swayne D.E."/>
        </authorList>
    </citation>
    <scope>NUCLEOTIDE SEQUENCE [LARGE SCALE GENOMIC DNA]</scope>
    <source>
        <strain evidence="6 7">CECT 7691</strain>
    </source>
</reference>
<dbReference type="RefSeq" id="WP_085884895.1">
    <property type="nucleotide sequence ID" value="NZ_FWFR01000003.1"/>
</dbReference>
<evidence type="ECO:0000313" key="7">
    <source>
        <dbReference type="Proteomes" id="UP000193200"/>
    </source>
</evidence>
<evidence type="ECO:0000313" key="6">
    <source>
        <dbReference type="EMBL" id="SLN73075.1"/>
    </source>
</evidence>
<dbReference type="OrthoDB" id="9782855at2"/>
<keyword evidence="4" id="KW-0949">S-adenosyl-L-methionine</keyword>
<sequence>MPSAANDRALADGRRLLRHLAARIDFPVAFRLWDESVIPFDGTASGADTGAAGEPRHVVRIAGPDVFRALIRRPGLETLFRLYATGRIDIEGRDLIGLFRAGQSWKRGRPSPGSLIRGLPLGATLRLALGGRSDAGPAAGHVYEGEETGRDAARRDNSRFIQFHYDVSNDFYRLFLDPEMLYSCAYFHDWSEPLEQAQKNKLDMICRKLRLRPGERFLDIGCGWGALICHAATHYGVTAHGVTLSEAQFEHARAKIDRLGLADRVTVELRDYATLDGEWDKIASIGMYEHVGIANYPAYFKKLQHLLRDRGILLNHGITRRAKRKPKTFRRISQGRRIILRYIFPGSDLDHIGNTLDVMETAGFEIHDVEGWREHYALTCQHWYERLTDNADAAIDEIGAERYRMWLAYLAGVSVGFEAGPLRIFQVVASSQARKGPSELPPTRADLYA</sequence>
<dbReference type="InterPro" id="IPR050723">
    <property type="entry name" value="CFA/CMAS"/>
</dbReference>